<dbReference type="EMBL" id="JBBKZT010000016">
    <property type="protein sequence ID" value="MEJ8850678.1"/>
    <property type="molecule type" value="Genomic_DNA"/>
</dbReference>
<gene>
    <name evidence="1" type="ORF">WKW82_28845</name>
</gene>
<reference evidence="1 2" key="1">
    <citation type="submission" date="2024-03" db="EMBL/GenBank/DDBJ databases">
        <title>Novel species of the genus Variovorax.</title>
        <authorList>
            <person name="Liu Q."/>
            <person name="Xin Y.-H."/>
        </authorList>
    </citation>
    <scope>NUCLEOTIDE SEQUENCE [LARGE SCALE GENOMIC DNA]</scope>
    <source>
        <strain evidence="1 2">KACC 18900</strain>
    </source>
</reference>
<keyword evidence="2" id="KW-1185">Reference proteome</keyword>
<organism evidence="1 2">
    <name type="scientific">Variovorax rhizosphaerae</name>
    <dbReference type="NCBI Taxonomy" id="1836200"/>
    <lineage>
        <taxon>Bacteria</taxon>
        <taxon>Pseudomonadati</taxon>
        <taxon>Pseudomonadota</taxon>
        <taxon>Betaproteobacteria</taxon>
        <taxon>Burkholderiales</taxon>
        <taxon>Comamonadaceae</taxon>
        <taxon>Variovorax</taxon>
    </lineage>
</organism>
<dbReference type="Proteomes" id="UP001385892">
    <property type="component" value="Unassembled WGS sequence"/>
</dbReference>
<accession>A0ABU8WT10</accession>
<protein>
    <submittedName>
        <fullName evidence="1">Uncharacterized protein</fullName>
    </submittedName>
</protein>
<dbReference type="RefSeq" id="WP_340346090.1">
    <property type="nucleotide sequence ID" value="NZ_JBBKZT010000016.1"/>
</dbReference>
<evidence type="ECO:0000313" key="1">
    <source>
        <dbReference type="EMBL" id="MEJ8850678.1"/>
    </source>
</evidence>
<sequence length="71" mass="8032">MHDDDKPAYPSPDGLMQLMLDWQKACASLMLQGQQNQLQVLAAWQKAMQDVQRDLTDRWICRFGGGVPLDG</sequence>
<comment type="caution">
    <text evidence="1">The sequence shown here is derived from an EMBL/GenBank/DDBJ whole genome shotgun (WGS) entry which is preliminary data.</text>
</comment>
<proteinExistence type="predicted"/>
<evidence type="ECO:0000313" key="2">
    <source>
        <dbReference type="Proteomes" id="UP001385892"/>
    </source>
</evidence>
<name>A0ABU8WT10_9BURK</name>